<dbReference type="Proteomes" id="UP000015104">
    <property type="component" value="Unassembled WGS sequence"/>
</dbReference>
<sequence>MKDINFNTLTSPLVLIILLFISAITFDSVASLCETGQGEKVAILEIPESLGQRIDQKTKPRDLPITGNLSQIELTILSETHRYFNLNGKQLVLNRPLDRDKDGLTSIYMQISCTEKQTGIKKSIPILVKVMDINDNPPIFKRNHYSVNVSELTPVGSTIFRDLEAIDVDSGNNGLVEYSTEPLDGSQTDGFGYFEIKMPHQGLVTIKKPLDYEQTHLYKLKVIAMDKGSNGSDRLSSTTVLTINVIDGDDQDPYFINKNCQRKNGRCSEATYFASITSDSMVGMVSILPEPIAARDGDTLNTSLGYSFVNGTPANYGDYFTIDRTTGLVKQMKRVDRLLIKSFSITVRAEQLDNPKRHSFAKLIIQVVAVDKNPPTIKASSVDGYVPEGSPIGTVVYQDRLTKAPLKLTVTDPDIGKDDAPAIYEFEVTSSSFRVNGDGYLIVDDPNLDRDPPNPSTHKFQVIARQLGAIKGKDASPPITINVHLEDVNDNQPKLPILSPVTIQAGEGARNVFKIEAKDLDEMDSGRLRYSIFHVSNHGKERFRIDSETGQIEAIGKLVAGEQYSLTILVTDSSGKSTQGILEVVIVRGPNTGGPVFPKERYEIEISEGISVGSTVITLKATDPENDPVKYSIVERNTNKDFTIDSVSGVVYVAQPLDREEVSSYNLIVKAEDKDGLFSTTSLVISVTDINDENPHFLRSNYTFKVDEGSVEAFVGKVTARDADIGENAEVVYSLSDDRHFRINPNSGDIFTAVALDYERTKEHTFVVTAKDKAPNARLSTASVTVEVLDLQDELPTFAQPVYSVSVPENYANRHLVQVKATDPDSLPSITYVLRDGDKSLFSVDPSTGIVKVIRALDYETRDSYNLIIGTVENESDDPRATTQVLVTVVDMNDNAPEFISPPSPIRLQDSVPLGTILTTIRASDADGTAPGNIVRYKIVGRDKAPAFFIIDSTTGVISVKDDLRKDPESEYRIDVVASDNGSPSLSATTTITVFVDHIATPSPDPGLGFSDSKYTVEMDENAPSNTIVKTLPIMNKPRSHFMFTCEIISGNEENRFSIVENGNQDCEIRVKEPLDYEHQSRYMLTLRLNSVAGLSGFSRLMTQVAVNVMDVNDNKPIFHVPGRYAHLTRDRYIAAISSDAPADSQVIQLKATDADSIANGIITYELVPSSDPQGRFKIEPGSGILRTSRPMEDIPPSQLPLRLEVIVRDNPQLQSSSLSEASEVIVNLIEDKHRLIFVLRDTSTGRAQESKEQFLQIIQDRTGLIPGWEKAESLKIQRNHTIESDVTGTDVWIYLIDPSTLKILTTDDPKVVAILSDFKAKQSLIQALSSTLGLTSTSIRTPYVPIIVSTAAVVPIPVTSDINKLGLGLIVLAAAIAVCGCAGIVYQCGSSSKSSSTHSPIGSTLSKPGGKVKRVMMSPAPPRLYDPIYTAETITSSSILAHGSKEYETQVLHMDMKIDDELGRNPNSSSTPLEGEATSLRGLMSVRDLMSNVTYMPRSRAYGNHSPSTGTSTVTMSNDKSSSRSNSRPESSGSSSSNEGLKSSLKTPLYYKLLDDNRSMFTDGRSLLSRGGKTTEL</sequence>
<dbReference type="InterPro" id="IPR015919">
    <property type="entry name" value="Cadherin-like_sf"/>
</dbReference>
<feature type="domain" description="Cadherin" evidence="11">
    <location>
        <begin position="598"/>
        <end position="697"/>
    </location>
</feature>
<feature type="domain" description="Cadherin" evidence="11">
    <location>
        <begin position="1129"/>
        <end position="1255"/>
    </location>
</feature>
<feature type="region of interest" description="Disordered" evidence="9">
    <location>
        <begin position="1499"/>
        <end position="1546"/>
    </location>
</feature>
<dbReference type="EMBL" id="CAEY01001950">
    <property type="status" value="NOT_ANNOTATED_CDS"/>
    <property type="molecule type" value="Genomic_DNA"/>
</dbReference>
<dbReference type="InterPro" id="IPR002126">
    <property type="entry name" value="Cadherin-like_dom"/>
</dbReference>
<evidence type="ECO:0000256" key="2">
    <source>
        <dbReference type="ARBA" id="ARBA00022692"/>
    </source>
</evidence>
<evidence type="ECO:0000256" key="5">
    <source>
        <dbReference type="ARBA" id="ARBA00022837"/>
    </source>
</evidence>
<dbReference type="SMART" id="SM00112">
    <property type="entry name" value="CA"/>
    <property type="match status" value="11"/>
</dbReference>
<evidence type="ECO:0000256" key="1">
    <source>
        <dbReference type="ARBA" id="ARBA00004167"/>
    </source>
</evidence>
<dbReference type="eggNOG" id="KOG3594">
    <property type="taxonomic scope" value="Eukaryota"/>
</dbReference>
<evidence type="ECO:0000313" key="12">
    <source>
        <dbReference type="EnsemblMetazoa" id="tetur08g04060.1"/>
    </source>
</evidence>
<dbReference type="GO" id="GO:0007156">
    <property type="term" value="P:homophilic cell adhesion via plasma membrane adhesion molecules"/>
    <property type="evidence" value="ECO:0007669"/>
    <property type="project" value="InterPro"/>
</dbReference>
<evidence type="ECO:0000259" key="11">
    <source>
        <dbReference type="PROSITE" id="PS50268"/>
    </source>
</evidence>
<dbReference type="GO" id="GO:0009653">
    <property type="term" value="P:anatomical structure morphogenesis"/>
    <property type="evidence" value="ECO:0007669"/>
    <property type="project" value="UniProtKB-ARBA"/>
</dbReference>
<dbReference type="SMR" id="T1KBH0"/>
<keyword evidence="7" id="KW-0472">Membrane</keyword>
<keyword evidence="13" id="KW-1185">Reference proteome</keyword>
<dbReference type="Pfam" id="PF00028">
    <property type="entry name" value="Cadherin"/>
    <property type="match status" value="9"/>
</dbReference>
<dbReference type="EnsemblMetazoa" id="tetur08g04060.1">
    <property type="protein sequence ID" value="tetur08g04060.1"/>
    <property type="gene ID" value="tetur08g04060"/>
</dbReference>
<dbReference type="FunFam" id="2.60.40.60:FF:000033">
    <property type="entry name" value="FAT atypical cadherin 1"/>
    <property type="match status" value="1"/>
</dbReference>
<feature type="region of interest" description="Disordered" evidence="9">
    <location>
        <begin position="1392"/>
        <end position="1413"/>
    </location>
</feature>
<feature type="domain" description="Cadherin" evidence="11">
    <location>
        <begin position="799"/>
        <end position="899"/>
    </location>
</feature>
<feature type="domain" description="Cadherin" evidence="11">
    <location>
        <begin position="378"/>
        <end position="495"/>
    </location>
</feature>
<feature type="domain" description="Cadherin" evidence="11">
    <location>
        <begin position="141"/>
        <end position="255"/>
    </location>
</feature>
<proteinExistence type="predicted"/>
<dbReference type="OMA" id="NNMANAK"/>
<dbReference type="GO" id="GO:0008104">
    <property type="term" value="P:intracellular protein localization"/>
    <property type="evidence" value="ECO:0007669"/>
    <property type="project" value="UniProtKB-ARBA"/>
</dbReference>
<evidence type="ECO:0000256" key="10">
    <source>
        <dbReference type="SAM" id="SignalP"/>
    </source>
</evidence>
<feature type="chain" id="PRO_5004581220" description="Cadherin domain-containing protein" evidence="10">
    <location>
        <begin position="32"/>
        <end position="1578"/>
    </location>
</feature>
<reference evidence="12" key="2">
    <citation type="submission" date="2015-06" db="UniProtKB">
        <authorList>
            <consortium name="EnsemblMetazoa"/>
        </authorList>
    </citation>
    <scope>IDENTIFICATION</scope>
</reference>
<dbReference type="HOGENOM" id="CLU_003665_0_0_1"/>
<dbReference type="SUPFAM" id="SSF49313">
    <property type="entry name" value="Cadherin-like"/>
    <property type="match status" value="10"/>
</dbReference>
<evidence type="ECO:0000256" key="7">
    <source>
        <dbReference type="ARBA" id="ARBA00023136"/>
    </source>
</evidence>
<keyword evidence="4" id="KW-0677">Repeat</keyword>
<dbReference type="STRING" id="32264.T1KBH0"/>
<evidence type="ECO:0000256" key="9">
    <source>
        <dbReference type="SAM" id="MobiDB-lite"/>
    </source>
</evidence>
<protein>
    <recommendedName>
        <fullName evidence="11">Cadherin domain-containing protein</fullName>
    </recommendedName>
</protein>
<reference evidence="13" key="1">
    <citation type="submission" date="2011-08" db="EMBL/GenBank/DDBJ databases">
        <authorList>
            <person name="Rombauts S."/>
        </authorList>
    </citation>
    <scope>NUCLEOTIDE SEQUENCE</scope>
    <source>
        <strain evidence="13">London</strain>
    </source>
</reference>
<keyword evidence="3 10" id="KW-0732">Signal</keyword>
<dbReference type="PRINTS" id="PR00205">
    <property type="entry name" value="CADHERIN"/>
</dbReference>
<feature type="domain" description="Cadherin" evidence="11">
    <location>
        <begin position="900"/>
        <end position="1008"/>
    </location>
</feature>
<gene>
    <name evidence="12" type="primary">107362763</name>
</gene>
<dbReference type="GO" id="GO:0045296">
    <property type="term" value="F:cadherin binding"/>
    <property type="evidence" value="ECO:0007669"/>
    <property type="project" value="TreeGrafter"/>
</dbReference>
<feature type="compositionally biased region" description="Polar residues" evidence="9">
    <location>
        <begin position="1506"/>
        <end position="1520"/>
    </location>
</feature>
<dbReference type="GO" id="GO:0016342">
    <property type="term" value="C:catenin complex"/>
    <property type="evidence" value="ECO:0007669"/>
    <property type="project" value="TreeGrafter"/>
</dbReference>
<dbReference type="OrthoDB" id="10029135at2759"/>
<evidence type="ECO:0000256" key="3">
    <source>
        <dbReference type="ARBA" id="ARBA00022729"/>
    </source>
</evidence>
<dbReference type="FunFam" id="2.60.40.60:FF:000020">
    <property type="entry name" value="Dachsous cadherin-related 1b"/>
    <property type="match status" value="3"/>
</dbReference>
<dbReference type="InterPro" id="IPR020894">
    <property type="entry name" value="Cadherin_CS"/>
</dbReference>
<keyword evidence="5 8" id="KW-0106">Calcium</keyword>
<dbReference type="GO" id="GO:0008013">
    <property type="term" value="F:beta-catenin binding"/>
    <property type="evidence" value="ECO:0007669"/>
    <property type="project" value="TreeGrafter"/>
</dbReference>
<evidence type="ECO:0000256" key="6">
    <source>
        <dbReference type="ARBA" id="ARBA00022989"/>
    </source>
</evidence>
<name>T1KBH0_TETUR</name>
<dbReference type="Gene3D" id="2.60.40.60">
    <property type="entry name" value="Cadherins"/>
    <property type="match status" value="11"/>
</dbReference>
<accession>T1KBH0</accession>
<feature type="domain" description="Cadherin" evidence="11">
    <location>
        <begin position="1011"/>
        <end position="1119"/>
    </location>
</feature>
<evidence type="ECO:0000313" key="13">
    <source>
        <dbReference type="Proteomes" id="UP000015104"/>
    </source>
</evidence>
<evidence type="ECO:0000256" key="8">
    <source>
        <dbReference type="PROSITE-ProRule" id="PRU00043"/>
    </source>
</evidence>
<feature type="compositionally biased region" description="Low complexity" evidence="9">
    <location>
        <begin position="1392"/>
        <end position="1407"/>
    </location>
</feature>
<dbReference type="PANTHER" id="PTHR24027:SF442">
    <property type="entry name" value="PROTOCADHERIN-15 ISOFORM X1"/>
    <property type="match status" value="1"/>
</dbReference>
<evidence type="ECO:0000256" key="4">
    <source>
        <dbReference type="ARBA" id="ARBA00022737"/>
    </source>
</evidence>
<dbReference type="InterPro" id="IPR039808">
    <property type="entry name" value="Cadherin"/>
</dbReference>
<dbReference type="GO" id="GO:0005509">
    <property type="term" value="F:calcium ion binding"/>
    <property type="evidence" value="ECO:0007669"/>
    <property type="project" value="UniProtKB-UniRule"/>
</dbReference>
<feature type="compositionally biased region" description="Low complexity" evidence="9">
    <location>
        <begin position="1524"/>
        <end position="1546"/>
    </location>
</feature>
<feature type="domain" description="Cadherin" evidence="11">
    <location>
        <begin position="268"/>
        <end position="377"/>
    </location>
</feature>
<dbReference type="PROSITE" id="PS50268">
    <property type="entry name" value="CADHERIN_2"/>
    <property type="match status" value="11"/>
</dbReference>
<feature type="domain" description="Cadherin" evidence="11">
    <location>
        <begin position="698"/>
        <end position="798"/>
    </location>
</feature>
<keyword evidence="2" id="KW-0812">Transmembrane</keyword>
<comment type="subcellular location">
    <subcellularLocation>
        <location evidence="1">Membrane</location>
        <topology evidence="1">Single-pass membrane protein</topology>
    </subcellularLocation>
</comment>
<keyword evidence="6" id="KW-1133">Transmembrane helix</keyword>
<feature type="region of interest" description="Disordered" evidence="9">
    <location>
        <begin position="1461"/>
        <end position="1482"/>
    </location>
</feature>
<dbReference type="PROSITE" id="PS00232">
    <property type="entry name" value="CADHERIN_1"/>
    <property type="match status" value="4"/>
</dbReference>
<dbReference type="KEGG" id="tut:107362763"/>
<dbReference type="PANTHER" id="PTHR24027">
    <property type="entry name" value="CADHERIN-23"/>
    <property type="match status" value="1"/>
</dbReference>
<organism evidence="12 13">
    <name type="scientific">Tetranychus urticae</name>
    <name type="common">Two-spotted spider mite</name>
    <dbReference type="NCBI Taxonomy" id="32264"/>
    <lineage>
        <taxon>Eukaryota</taxon>
        <taxon>Metazoa</taxon>
        <taxon>Ecdysozoa</taxon>
        <taxon>Arthropoda</taxon>
        <taxon>Chelicerata</taxon>
        <taxon>Arachnida</taxon>
        <taxon>Acari</taxon>
        <taxon>Acariformes</taxon>
        <taxon>Trombidiformes</taxon>
        <taxon>Prostigmata</taxon>
        <taxon>Eleutherengona</taxon>
        <taxon>Raphignathae</taxon>
        <taxon>Tetranychoidea</taxon>
        <taxon>Tetranychidae</taxon>
        <taxon>Tetranychus</taxon>
    </lineage>
</organism>
<feature type="signal peptide" evidence="10">
    <location>
        <begin position="1"/>
        <end position="31"/>
    </location>
</feature>
<dbReference type="CDD" id="cd11304">
    <property type="entry name" value="Cadherin_repeat"/>
    <property type="match status" value="10"/>
</dbReference>
<dbReference type="GO" id="GO:0016477">
    <property type="term" value="P:cell migration"/>
    <property type="evidence" value="ECO:0007669"/>
    <property type="project" value="TreeGrafter"/>
</dbReference>
<dbReference type="GO" id="GO:0060429">
    <property type="term" value="P:epithelium development"/>
    <property type="evidence" value="ECO:0007669"/>
    <property type="project" value="UniProtKB-ARBA"/>
</dbReference>
<feature type="domain" description="Cadherin" evidence="11">
    <location>
        <begin position="512"/>
        <end position="597"/>
    </location>
</feature>
<feature type="domain" description="Cadherin" evidence="11">
    <location>
        <begin position="62"/>
        <end position="140"/>
    </location>
</feature>